<dbReference type="EMBL" id="WSFT01000016">
    <property type="protein sequence ID" value="MBS4537495.1"/>
    <property type="molecule type" value="Genomic_DNA"/>
</dbReference>
<dbReference type="RefSeq" id="WP_203365419.1">
    <property type="nucleotide sequence ID" value="NZ_WSFT01000016.1"/>
</dbReference>
<evidence type="ECO:0000313" key="1">
    <source>
        <dbReference type="EMBL" id="MBS4537495.1"/>
    </source>
</evidence>
<protein>
    <submittedName>
        <fullName evidence="1">Uncharacterized protein</fullName>
    </submittedName>
</protein>
<dbReference type="Proteomes" id="UP000724672">
    <property type="component" value="Unassembled WGS sequence"/>
</dbReference>
<accession>A0A942UT54</accession>
<dbReference type="AlphaFoldDB" id="A0A942UT54"/>
<organism evidence="1 2">
    <name type="scientific">Anaeromonas frigoriresistens</name>
    <dbReference type="NCBI Taxonomy" id="2683708"/>
    <lineage>
        <taxon>Bacteria</taxon>
        <taxon>Bacillati</taxon>
        <taxon>Bacillota</taxon>
        <taxon>Tissierellia</taxon>
        <taxon>Tissierellales</taxon>
        <taxon>Thermohalobacteraceae</taxon>
        <taxon>Anaeromonas</taxon>
    </lineage>
</organism>
<gene>
    <name evidence="1" type="ORF">GOQ27_03420</name>
</gene>
<evidence type="ECO:0000313" key="2">
    <source>
        <dbReference type="Proteomes" id="UP000724672"/>
    </source>
</evidence>
<sequence>MKCYEIKNCPFKGTDHSTSKCPPHKLKVGCWEYDWVSYYNKMPECNEKLEWREVMLKRCTNCKVYKLHREDMNVILEALKNSK</sequence>
<comment type="caution">
    <text evidence="1">The sequence shown here is derived from an EMBL/GenBank/DDBJ whole genome shotgun (WGS) entry which is preliminary data.</text>
</comment>
<proteinExistence type="predicted"/>
<name>A0A942UT54_9FIRM</name>
<keyword evidence="2" id="KW-1185">Reference proteome</keyword>
<reference evidence="1" key="1">
    <citation type="submission" date="2019-12" db="EMBL/GenBank/DDBJ databases">
        <title>Clostridiaceae gen. nov. sp. nov., isolated from sediment in Xinjiang, China.</title>
        <authorList>
            <person name="Zhang R."/>
        </authorList>
    </citation>
    <scope>NUCLEOTIDE SEQUENCE</scope>
    <source>
        <strain evidence="1">D2Q-11</strain>
    </source>
</reference>